<dbReference type="eggNOG" id="ENOG5032Y6E">
    <property type="taxonomic scope" value="Bacteria"/>
</dbReference>
<protein>
    <recommendedName>
        <fullName evidence="3">DUF370 domain-containing protein</fullName>
    </recommendedName>
</protein>
<dbReference type="OrthoDB" id="9811390at2"/>
<keyword evidence="2" id="KW-1185">Reference proteome</keyword>
<dbReference type="EMBL" id="CP001034">
    <property type="protein sequence ID" value="ACB83605.1"/>
    <property type="molecule type" value="Genomic_DNA"/>
</dbReference>
<evidence type="ECO:0000313" key="1">
    <source>
        <dbReference type="EMBL" id="ACB83605.1"/>
    </source>
</evidence>
<dbReference type="STRING" id="457570.Nther_0006"/>
<dbReference type="InterPro" id="IPR007169">
    <property type="entry name" value="RemA-like"/>
</dbReference>
<dbReference type="AlphaFoldDB" id="B2A2Z1"/>
<dbReference type="Proteomes" id="UP000001683">
    <property type="component" value="Chromosome"/>
</dbReference>
<evidence type="ECO:0000313" key="2">
    <source>
        <dbReference type="Proteomes" id="UP000001683"/>
    </source>
</evidence>
<dbReference type="KEGG" id="nth:Nther_0006"/>
<dbReference type="HOGENOM" id="CLU_173118_1_1_9"/>
<organism evidence="1 2">
    <name type="scientific">Natranaerobius thermophilus (strain ATCC BAA-1301 / DSM 18059 / JW/NM-WN-LF)</name>
    <dbReference type="NCBI Taxonomy" id="457570"/>
    <lineage>
        <taxon>Bacteria</taxon>
        <taxon>Bacillati</taxon>
        <taxon>Bacillota</taxon>
        <taxon>Clostridia</taxon>
        <taxon>Natranaerobiales</taxon>
        <taxon>Natranaerobiaceae</taxon>
        <taxon>Natranaerobius</taxon>
    </lineage>
</organism>
<dbReference type="InParanoid" id="B2A2Z1"/>
<proteinExistence type="predicted"/>
<reference evidence="1 2" key="1">
    <citation type="submission" date="2008-04" db="EMBL/GenBank/DDBJ databases">
        <title>Complete sequence of chromosome of Natranaerobius thermophilus JW/NM-WN-LF.</title>
        <authorList>
            <consortium name="US DOE Joint Genome Institute"/>
            <person name="Copeland A."/>
            <person name="Lucas S."/>
            <person name="Lapidus A."/>
            <person name="Glavina del Rio T."/>
            <person name="Dalin E."/>
            <person name="Tice H."/>
            <person name="Bruce D."/>
            <person name="Goodwin L."/>
            <person name="Pitluck S."/>
            <person name="Chertkov O."/>
            <person name="Brettin T."/>
            <person name="Detter J.C."/>
            <person name="Han C."/>
            <person name="Kuske C.R."/>
            <person name="Schmutz J."/>
            <person name="Larimer F."/>
            <person name="Land M."/>
            <person name="Hauser L."/>
            <person name="Kyrpides N."/>
            <person name="Lykidis A."/>
            <person name="Mesbah N.M."/>
            <person name="Wiegel J."/>
        </authorList>
    </citation>
    <scope>NUCLEOTIDE SEQUENCE [LARGE SCALE GENOMIC DNA]</scope>
    <source>
        <strain evidence="2">ATCC BAA-1301 / DSM 18059 / JW/NM-WN-LF</strain>
    </source>
</reference>
<dbReference type="RefSeq" id="WP_012446496.1">
    <property type="nucleotide sequence ID" value="NC_010718.1"/>
</dbReference>
<dbReference type="FunCoup" id="B2A2Z1">
    <property type="interactions" value="50"/>
</dbReference>
<dbReference type="Pfam" id="PF04025">
    <property type="entry name" value="RemA-like"/>
    <property type="match status" value="1"/>
</dbReference>
<accession>B2A2Z1</accession>
<dbReference type="NCBIfam" id="NF046065">
    <property type="entry name" value="MtxRegRemB"/>
    <property type="match status" value="1"/>
</dbReference>
<evidence type="ECO:0008006" key="3">
    <source>
        <dbReference type="Google" id="ProtNLM"/>
    </source>
</evidence>
<gene>
    <name evidence="1" type="ordered locus">Nther_0006</name>
</gene>
<name>B2A2Z1_NATTJ</name>
<reference evidence="1 2" key="2">
    <citation type="journal article" date="2011" name="J. Bacteriol.">
        <title>Complete genome sequence of the anaerobic, halophilic alkalithermophile Natranaerobius thermophilus JW/NM-WN-LF.</title>
        <authorList>
            <person name="Zhao B."/>
            <person name="Mesbah N.M."/>
            <person name="Dalin E."/>
            <person name="Goodwin L."/>
            <person name="Nolan M."/>
            <person name="Pitluck S."/>
            <person name="Chertkov O."/>
            <person name="Brettin T.S."/>
            <person name="Han J."/>
            <person name="Larimer F.W."/>
            <person name="Land M.L."/>
            <person name="Hauser L."/>
            <person name="Kyrpides N."/>
            <person name="Wiegel J."/>
        </authorList>
    </citation>
    <scope>NUCLEOTIDE SEQUENCE [LARGE SCALE GENOMIC DNA]</scope>
    <source>
        <strain evidence="2">ATCC BAA-1301 / DSM 18059 / JW/NM-WN-LF</strain>
    </source>
</reference>
<sequence>MFVHIGDNIVLPIKEIVGIFDISVLEDKATRDFLKISEEEGFVKNNKYDNRERSFVLTGQNIYFSPITSVTLKKRIEKIYNQQDGDLFEQEEEDEIDNT</sequence>